<name>A0A934N8N0_9BACT</name>
<organism evidence="2 3">
    <name type="scientific">Candidatus Nephthysia bennettiae</name>
    <dbReference type="NCBI Taxonomy" id="3127016"/>
    <lineage>
        <taxon>Bacteria</taxon>
        <taxon>Bacillati</taxon>
        <taxon>Candidatus Dormiibacterota</taxon>
        <taxon>Candidatus Dormibacteria</taxon>
        <taxon>Candidatus Dormibacterales</taxon>
        <taxon>Candidatus Dormibacteraceae</taxon>
        <taxon>Candidatus Nephthysia</taxon>
    </lineage>
</organism>
<accession>A0A934N8N0</accession>
<protein>
    <submittedName>
        <fullName evidence="2">NAD(P)-dependent alcohol dehydrogenase</fullName>
    </submittedName>
</protein>
<dbReference type="PANTHER" id="PTHR11695">
    <property type="entry name" value="ALCOHOL DEHYDROGENASE RELATED"/>
    <property type="match status" value="1"/>
</dbReference>
<dbReference type="Proteomes" id="UP000612893">
    <property type="component" value="Unassembled WGS sequence"/>
</dbReference>
<evidence type="ECO:0000313" key="2">
    <source>
        <dbReference type="EMBL" id="MBJ7597784.1"/>
    </source>
</evidence>
<gene>
    <name evidence="2" type="ORF">JF922_06830</name>
</gene>
<reference evidence="2" key="1">
    <citation type="submission" date="2020-10" db="EMBL/GenBank/DDBJ databases">
        <title>Ca. Dormibacterota MAGs.</title>
        <authorList>
            <person name="Montgomery K."/>
        </authorList>
    </citation>
    <scope>NUCLEOTIDE SEQUENCE [LARGE SCALE GENOMIC DNA]</scope>
    <source>
        <strain evidence="2">SC8812_S17_10</strain>
    </source>
</reference>
<dbReference type="GO" id="GO:0016491">
    <property type="term" value="F:oxidoreductase activity"/>
    <property type="evidence" value="ECO:0007669"/>
    <property type="project" value="InterPro"/>
</dbReference>
<comment type="caution">
    <text evidence="2">The sequence shown here is derived from an EMBL/GenBank/DDBJ whole genome shotgun (WGS) entry which is preliminary data.</text>
</comment>
<dbReference type="InterPro" id="IPR036291">
    <property type="entry name" value="NAD(P)-bd_dom_sf"/>
</dbReference>
<dbReference type="SMART" id="SM00829">
    <property type="entry name" value="PKS_ER"/>
    <property type="match status" value="1"/>
</dbReference>
<dbReference type="PANTHER" id="PTHR11695:SF294">
    <property type="entry name" value="RETICULON-4-INTERACTING PROTEIN 1, MITOCHONDRIAL"/>
    <property type="match status" value="1"/>
</dbReference>
<dbReference type="CDD" id="cd08267">
    <property type="entry name" value="MDR1"/>
    <property type="match status" value="1"/>
</dbReference>
<evidence type="ECO:0000313" key="3">
    <source>
        <dbReference type="Proteomes" id="UP000612893"/>
    </source>
</evidence>
<evidence type="ECO:0000259" key="1">
    <source>
        <dbReference type="SMART" id="SM00829"/>
    </source>
</evidence>
<dbReference type="Gene3D" id="3.90.180.10">
    <property type="entry name" value="Medium-chain alcohol dehydrogenases, catalytic domain"/>
    <property type="match status" value="1"/>
</dbReference>
<dbReference type="Pfam" id="PF13602">
    <property type="entry name" value="ADH_zinc_N_2"/>
    <property type="match status" value="1"/>
</dbReference>
<feature type="domain" description="Enoyl reductase (ER)" evidence="1">
    <location>
        <begin position="44"/>
        <end position="309"/>
    </location>
</feature>
<dbReference type="SUPFAM" id="SSF51735">
    <property type="entry name" value="NAD(P)-binding Rossmann-fold domains"/>
    <property type="match status" value="1"/>
</dbReference>
<keyword evidence="3" id="KW-1185">Reference proteome</keyword>
<sequence>MLGGGPLTSIDQPGLCGLRAAVRLRLHSSLRHPVLHTDGLERGGGLSTCSLSAHYRAIGLGKRETTNHAVFIHRARRIYEPSPRLARYPRSAARRLWELRSRGPFRIEPVGSGWELCRVRPEDAVLAPRPINLTDEEAAALPFGGLLALHYLRRLKIRSGQRIVIYGASGAVGTSAVQLARHFGAEVTGVCSGANLELVKSLGADAVIDYTREDFTNRGELYDVIFDAVGKRKSREALSESGRALKPDGILMSVDDGSPKLRTENLALLKQLAEAGEIRPIIDRRYRLDEIVEAHRYVDKGHKKGNVIVTVPRAANGSEPSSGSR</sequence>
<proteinExistence type="predicted"/>
<dbReference type="EMBL" id="JAEKNR010000080">
    <property type="protein sequence ID" value="MBJ7597784.1"/>
    <property type="molecule type" value="Genomic_DNA"/>
</dbReference>
<dbReference type="InterPro" id="IPR020843">
    <property type="entry name" value="ER"/>
</dbReference>
<dbReference type="Gene3D" id="3.40.50.720">
    <property type="entry name" value="NAD(P)-binding Rossmann-like Domain"/>
    <property type="match status" value="1"/>
</dbReference>
<dbReference type="InterPro" id="IPR050700">
    <property type="entry name" value="YIM1/Zinc_Alcohol_DH_Fams"/>
</dbReference>
<dbReference type="AlphaFoldDB" id="A0A934N8N0"/>